<proteinExistence type="inferred from homology"/>
<evidence type="ECO:0000313" key="11">
    <source>
        <dbReference type="EMBL" id="HHH14125.1"/>
    </source>
</evidence>
<feature type="domain" description="Mechanosensitive ion channel MscS C-terminal" evidence="9">
    <location>
        <begin position="248"/>
        <end position="333"/>
    </location>
</feature>
<keyword evidence="6 7" id="KW-0472">Membrane</keyword>
<dbReference type="InterPro" id="IPR011066">
    <property type="entry name" value="MscS_channel_C_sf"/>
</dbReference>
<dbReference type="EMBL" id="DRNS01000019">
    <property type="protein sequence ID" value="HHH14125.1"/>
    <property type="molecule type" value="Genomic_DNA"/>
</dbReference>
<feature type="transmembrane region" description="Helical" evidence="7">
    <location>
        <begin position="61"/>
        <end position="81"/>
    </location>
</feature>
<feature type="domain" description="Mechanosensitive ion channel MscS" evidence="8">
    <location>
        <begin position="175"/>
        <end position="241"/>
    </location>
</feature>
<feature type="transmembrane region" description="Helical" evidence="7">
    <location>
        <begin position="87"/>
        <end position="108"/>
    </location>
</feature>
<reference evidence="11" key="1">
    <citation type="journal article" date="2020" name="mSystems">
        <title>Genome- and Community-Level Interaction Insights into Carbon Utilization and Element Cycling Functions of Hydrothermarchaeota in Hydrothermal Sediment.</title>
        <authorList>
            <person name="Zhou Z."/>
            <person name="Liu Y."/>
            <person name="Xu W."/>
            <person name="Pan J."/>
            <person name="Luo Z.H."/>
            <person name="Li M."/>
        </authorList>
    </citation>
    <scope>NUCLEOTIDE SEQUENCE [LARGE SCALE GENOMIC DNA]</scope>
    <source>
        <strain evidence="11">HyVt-517</strain>
    </source>
</reference>
<keyword evidence="4 7" id="KW-0812">Transmembrane</keyword>
<evidence type="ECO:0000259" key="8">
    <source>
        <dbReference type="Pfam" id="PF00924"/>
    </source>
</evidence>
<evidence type="ECO:0000259" key="10">
    <source>
        <dbReference type="Pfam" id="PF21088"/>
    </source>
</evidence>
<dbReference type="PANTHER" id="PTHR30566:SF25">
    <property type="entry name" value="INNER MEMBRANE PROTEIN"/>
    <property type="match status" value="1"/>
</dbReference>
<dbReference type="InterPro" id="IPR011014">
    <property type="entry name" value="MscS_channel_TM-2"/>
</dbReference>
<dbReference type="Proteomes" id="UP000886106">
    <property type="component" value="Unassembled WGS sequence"/>
</dbReference>
<dbReference type="AlphaFoldDB" id="A0A7V5J152"/>
<organism evidence="11">
    <name type="scientific">candidate division WWE3 bacterium</name>
    <dbReference type="NCBI Taxonomy" id="2053526"/>
    <lineage>
        <taxon>Bacteria</taxon>
        <taxon>Katanobacteria</taxon>
    </lineage>
</organism>
<feature type="domain" description="Mechanosensitive ion channel transmembrane helices 2/3" evidence="10">
    <location>
        <begin position="133"/>
        <end position="174"/>
    </location>
</feature>
<dbReference type="GO" id="GO:0055085">
    <property type="term" value="P:transmembrane transport"/>
    <property type="evidence" value="ECO:0007669"/>
    <property type="project" value="InterPro"/>
</dbReference>
<dbReference type="InterPro" id="IPR006686">
    <property type="entry name" value="MscS_channel_CS"/>
</dbReference>
<evidence type="ECO:0000256" key="5">
    <source>
        <dbReference type="ARBA" id="ARBA00022989"/>
    </source>
</evidence>
<evidence type="ECO:0000256" key="3">
    <source>
        <dbReference type="ARBA" id="ARBA00022475"/>
    </source>
</evidence>
<dbReference type="InterPro" id="IPR023408">
    <property type="entry name" value="MscS_beta-dom_sf"/>
</dbReference>
<dbReference type="Gene3D" id="2.30.30.60">
    <property type="match status" value="1"/>
</dbReference>
<evidence type="ECO:0000256" key="2">
    <source>
        <dbReference type="ARBA" id="ARBA00008017"/>
    </source>
</evidence>
<sequence>MFEIIVETKVNIFIGTFLATVIALYITKVVIVANIKKISKRTGTDLDDLLSAWLDKIHSPFYIFIALFVANKISNLFVGNIERVIEAIFLIGSVYYITIFVQEIILHLTKKTIEAKQKEDKDFNASPIYIFQNIIKYALWLIAILLVLDNLGYNISALIAGLGIGGIAVAFALQNILADIFAFISIFFDKPFKIGDFIVFGQNKGTVKNIGIKTTRIITLQGEELVVPNKKLTDSEIHNFRQMRKRRVVFEFGIIYETPIEKIKKTKNIAETIIKNIKKAELDRVHFKTLGDYSLVFEVAYYVNNQDYKTYMDIQEQINLELMKKLAEEKIEFAYPTQKTFLERIK</sequence>
<dbReference type="GO" id="GO:0005886">
    <property type="term" value="C:plasma membrane"/>
    <property type="evidence" value="ECO:0007669"/>
    <property type="project" value="UniProtKB-SubCell"/>
</dbReference>
<dbReference type="Gene3D" id="1.10.287.1260">
    <property type="match status" value="1"/>
</dbReference>
<dbReference type="InterPro" id="IPR006685">
    <property type="entry name" value="MscS_channel_2nd"/>
</dbReference>
<evidence type="ECO:0000256" key="4">
    <source>
        <dbReference type="ARBA" id="ARBA00022692"/>
    </source>
</evidence>
<dbReference type="SUPFAM" id="SSF50182">
    <property type="entry name" value="Sm-like ribonucleoproteins"/>
    <property type="match status" value="1"/>
</dbReference>
<dbReference type="Pfam" id="PF21088">
    <property type="entry name" value="MS_channel_1st"/>
    <property type="match status" value="1"/>
</dbReference>
<dbReference type="PROSITE" id="PS01246">
    <property type="entry name" value="UPF0003"/>
    <property type="match status" value="1"/>
</dbReference>
<comment type="similarity">
    <text evidence="2">Belongs to the MscS (TC 1.A.23) family.</text>
</comment>
<name>A0A7V5J152_UNCKA</name>
<dbReference type="InterPro" id="IPR049142">
    <property type="entry name" value="MS_channel_1st"/>
</dbReference>
<dbReference type="Pfam" id="PF21082">
    <property type="entry name" value="MS_channel_3rd"/>
    <property type="match status" value="1"/>
</dbReference>
<feature type="transmembrane region" description="Helical" evidence="7">
    <location>
        <begin position="128"/>
        <end position="148"/>
    </location>
</feature>
<comment type="subcellular location">
    <subcellularLocation>
        <location evidence="1">Cell membrane</location>
        <topology evidence="1">Multi-pass membrane protein</topology>
    </subcellularLocation>
</comment>
<protein>
    <submittedName>
        <fullName evidence="11">Mechanosensitive ion channel family protein</fullName>
    </submittedName>
</protein>
<feature type="transmembrane region" description="Helical" evidence="7">
    <location>
        <begin position="12"/>
        <end position="31"/>
    </location>
</feature>
<evidence type="ECO:0000256" key="1">
    <source>
        <dbReference type="ARBA" id="ARBA00004651"/>
    </source>
</evidence>
<evidence type="ECO:0000256" key="6">
    <source>
        <dbReference type="ARBA" id="ARBA00023136"/>
    </source>
</evidence>
<dbReference type="PANTHER" id="PTHR30566">
    <property type="entry name" value="YNAI-RELATED MECHANOSENSITIVE ION CHANNEL"/>
    <property type="match status" value="1"/>
</dbReference>
<dbReference type="Gene3D" id="3.30.70.100">
    <property type="match status" value="1"/>
</dbReference>
<feature type="transmembrane region" description="Helical" evidence="7">
    <location>
        <begin position="160"/>
        <end position="188"/>
    </location>
</feature>
<dbReference type="Pfam" id="PF00924">
    <property type="entry name" value="MS_channel_2nd"/>
    <property type="match status" value="1"/>
</dbReference>
<keyword evidence="3" id="KW-1003">Cell membrane</keyword>
<evidence type="ECO:0000256" key="7">
    <source>
        <dbReference type="SAM" id="Phobius"/>
    </source>
</evidence>
<evidence type="ECO:0000259" key="9">
    <source>
        <dbReference type="Pfam" id="PF21082"/>
    </source>
</evidence>
<dbReference type="SUPFAM" id="SSF82861">
    <property type="entry name" value="Mechanosensitive channel protein MscS (YggB), transmembrane region"/>
    <property type="match status" value="1"/>
</dbReference>
<accession>A0A7V5J152</accession>
<comment type="caution">
    <text evidence="11">The sequence shown here is derived from an EMBL/GenBank/DDBJ whole genome shotgun (WGS) entry which is preliminary data.</text>
</comment>
<dbReference type="InterPro" id="IPR010920">
    <property type="entry name" value="LSM_dom_sf"/>
</dbReference>
<dbReference type="SUPFAM" id="SSF82689">
    <property type="entry name" value="Mechanosensitive channel protein MscS (YggB), C-terminal domain"/>
    <property type="match status" value="1"/>
</dbReference>
<gene>
    <name evidence="11" type="ORF">ENJ78_00265</name>
</gene>
<keyword evidence="5 7" id="KW-1133">Transmembrane helix</keyword>
<dbReference type="InterPro" id="IPR049278">
    <property type="entry name" value="MS_channel_C"/>
</dbReference>